<dbReference type="Proteomes" id="UP001165366">
    <property type="component" value="Unassembled WGS sequence"/>
</dbReference>
<proteinExistence type="predicted"/>
<dbReference type="Pfam" id="PF03767">
    <property type="entry name" value="Acid_phosphat_B"/>
    <property type="match status" value="1"/>
</dbReference>
<reference evidence="3" key="2">
    <citation type="submission" date="2024-05" db="EMBL/GenBank/DDBJ databases">
        <title>Rhodohalobacter halophilus gen. nov., sp. nov., a moderately halophilic member of the family Balneolaceae.</title>
        <authorList>
            <person name="Xia J."/>
        </authorList>
    </citation>
    <scope>NUCLEOTIDE SEQUENCE</scope>
    <source>
        <strain evidence="3">WB101</strain>
    </source>
</reference>
<accession>A0ABS9KI46</accession>
<dbReference type="PIRSF" id="PIRSF019271">
    <property type="entry name" value="Acid_Ptase_C"/>
    <property type="match status" value="1"/>
</dbReference>
<evidence type="ECO:0000256" key="2">
    <source>
        <dbReference type="SAM" id="SignalP"/>
    </source>
</evidence>
<evidence type="ECO:0008006" key="5">
    <source>
        <dbReference type="Google" id="ProtNLM"/>
    </source>
</evidence>
<comment type="caution">
    <text evidence="3">The sequence shown here is derived from an EMBL/GenBank/DDBJ whole genome shotgun (WGS) entry which is preliminary data.</text>
</comment>
<protein>
    <recommendedName>
        <fullName evidence="5">Acid phosphatase</fullName>
    </recommendedName>
</protein>
<gene>
    <name evidence="3" type="ORF">L6773_18240</name>
</gene>
<evidence type="ECO:0000313" key="3">
    <source>
        <dbReference type="EMBL" id="MCG2590522.1"/>
    </source>
</evidence>
<dbReference type="PANTHER" id="PTHR31284:SF10">
    <property type="entry name" value="ACID PHOSPHATASE-LIKE PROTEIN"/>
    <property type="match status" value="1"/>
</dbReference>
<dbReference type="PANTHER" id="PTHR31284">
    <property type="entry name" value="ACID PHOSPHATASE-LIKE PROTEIN"/>
    <property type="match status" value="1"/>
</dbReference>
<dbReference type="SFLD" id="SFLDG01125">
    <property type="entry name" value="C1.1:_Acid_Phosphatase_Like"/>
    <property type="match status" value="1"/>
</dbReference>
<name>A0ABS9KI46_9BACT</name>
<dbReference type="InterPro" id="IPR023214">
    <property type="entry name" value="HAD_sf"/>
</dbReference>
<reference evidence="3" key="1">
    <citation type="submission" date="2022-01" db="EMBL/GenBank/DDBJ databases">
        <authorList>
            <person name="Wang Y."/>
        </authorList>
    </citation>
    <scope>NUCLEOTIDE SEQUENCE</scope>
    <source>
        <strain evidence="3">WB101</strain>
    </source>
</reference>
<dbReference type="EMBL" id="JAKLWS010000035">
    <property type="protein sequence ID" value="MCG2590522.1"/>
    <property type="molecule type" value="Genomic_DNA"/>
</dbReference>
<evidence type="ECO:0000313" key="4">
    <source>
        <dbReference type="Proteomes" id="UP001165366"/>
    </source>
</evidence>
<dbReference type="InterPro" id="IPR036412">
    <property type="entry name" value="HAD-like_sf"/>
</dbReference>
<keyword evidence="1 2" id="KW-0732">Signal</keyword>
<dbReference type="InterPro" id="IPR006423">
    <property type="entry name" value="Lipo_e_P4"/>
</dbReference>
<keyword evidence="4" id="KW-1185">Reference proteome</keyword>
<dbReference type="SUPFAM" id="SSF56784">
    <property type="entry name" value="HAD-like"/>
    <property type="match status" value="1"/>
</dbReference>
<evidence type="ECO:0000256" key="1">
    <source>
        <dbReference type="ARBA" id="ARBA00022729"/>
    </source>
</evidence>
<dbReference type="SFLD" id="SFLDS00003">
    <property type="entry name" value="Haloacid_Dehalogenase"/>
    <property type="match status" value="1"/>
</dbReference>
<feature type="chain" id="PRO_5045247771" description="Acid phosphatase" evidence="2">
    <location>
        <begin position="24"/>
        <end position="277"/>
    </location>
</feature>
<organism evidence="3 4">
    <name type="scientific">Rhodohalobacter sulfatireducens</name>
    <dbReference type="NCBI Taxonomy" id="2911366"/>
    <lineage>
        <taxon>Bacteria</taxon>
        <taxon>Pseudomonadati</taxon>
        <taxon>Balneolota</taxon>
        <taxon>Balneolia</taxon>
        <taxon>Balneolales</taxon>
        <taxon>Balneolaceae</taxon>
        <taxon>Rhodohalobacter</taxon>
    </lineage>
</organism>
<feature type="signal peptide" evidence="2">
    <location>
        <begin position="1"/>
        <end position="23"/>
    </location>
</feature>
<dbReference type="Gene3D" id="3.40.50.1000">
    <property type="entry name" value="HAD superfamily/HAD-like"/>
    <property type="match status" value="1"/>
</dbReference>
<dbReference type="InterPro" id="IPR005519">
    <property type="entry name" value="Acid_phosphat_B-like"/>
</dbReference>
<dbReference type="PROSITE" id="PS51257">
    <property type="entry name" value="PROKAR_LIPOPROTEIN"/>
    <property type="match status" value="1"/>
</dbReference>
<dbReference type="RefSeq" id="WP_237855947.1">
    <property type="nucleotide sequence ID" value="NZ_JAKLWS010000035.1"/>
</dbReference>
<sequence length="277" mass="31257">MNLKSTFLSILSITALLTGCVTTQPEITNNNFNSTLWVQTAAEYEANAIQAYNSAESNIDVALRDKSWTAALEQGSNYSLKPPAIILDIDETVLDNSQYQAQLVLDNEQFNPETWDDWIAMESAPAVPGAVDFINSMENLQVDVIYITNRECMARTVGGPECPQEEDTIDNLLKVGIVDVDPEQIFLKGEQPDWTSEKQTRREVVASNHRIIMLFGDDLGDFLPDVKDDITPEERSELVEEYSEHWGRKWFIFGNPTYGSWESILSGPKSEYFRGLE</sequence>